<dbReference type="InterPro" id="IPR012902">
    <property type="entry name" value="N_methyl_site"/>
</dbReference>
<organism evidence="1 2">
    <name type="scientific">Geovibrio thiophilus</name>
    <dbReference type="NCBI Taxonomy" id="139438"/>
    <lineage>
        <taxon>Bacteria</taxon>
        <taxon>Pseudomonadati</taxon>
        <taxon>Deferribacterota</taxon>
        <taxon>Deferribacteres</taxon>
        <taxon>Deferribacterales</taxon>
        <taxon>Geovibrionaceae</taxon>
        <taxon>Geovibrio</taxon>
    </lineage>
</organism>
<accession>A0A3R5V2G7</accession>
<dbReference type="OrthoDB" id="12790at2"/>
<dbReference type="EMBL" id="CP035108">
    <property type="protein sequence ID" value="QAR33955.1"/>
    <property type="molecule type" value="Genomic_DNA"/>
</dbReference>
<dbReference type="AlphaFoldDB" id="A0A3R5V2G7"/>
<dbReference type="Pfam" id="PF07963">
    <property type="entry name" value="N_methyl"/>
    <property type="match status" value="1"/>
</dbReference>
<sequence>MRSETKGFTLIELAIVLVIIGFALASGSSLLALAVKKKSAETDSARLVSAKNSLFSYSNVNGVLPVKEGFAPAVSYSHDFGGRSVAYIYDEALTSNDAVCRRKTASFELRRCRNAGCTDYTAVRNIAFVTAGGGANANIQTGADEAGIIRIYIQGDAADDYPADGTRIEAYDDITEWVTLGELQARSGCAGQSLRILNNELPQAYTGRPYEAKLFADGGVPHSGAGGRYRWCLDDTPLKSSASLEFSAKGSHVTASSDCRSESESAWTAGDNVSVIGTPPSGSGGSYYLSVWVRDGNDPDGGDDSIANKKLVLTISE</sequence>
<dbReference type="KEGG" id="gtl:EP073_11235"/>
<protein>
    <submittedName>
        <fullName evidence="1">Type II secretion system protein</fullName>
    </submittedName>
</protein>
<reference evidence="1 2" key="1">
    <citation type="submission" date="2019-01" db="EMBL/GenBank/DDBJ databases">
        <title>Geovibrio thiophilus DSM 11263, complete genome.</title>
        <authorList>
            <person name="Spring S."/>
            <person name="Bunk B."/>
            <person name="Sproer C."/>
        </authorList>
    </citation>
    <scope>NUCLEOTIDE SEQUENCE [LARGE SCALE GENOMIC DNA]</scope>
    <source>
        <strain evidence="1 2">DSM 11263</strain>
    </source>
</reference>
<name>A0A3R5V2G7_9BACT</name>
<gene>
    <name evidence="1" type="ORF">EP073_11235</name>
</gene>
<dbReference type="NCBIfam" id="TIGR02532">
    <property type="entry name" value="IV_pilin_GFxxxE"/>
    <property type="match status" value="1"/>
</dbReference>
<dbReference type="Proteomes" id="UP000287502">
    <property type="component" value="Chromosome"/>
</dbReference>
<dbReference type="RefSeq" id="WP_128467240.1">
    <property type="nucleotide sequence ID" value="NZ_CP035108.1"/>
</dbReference>
<keyword evidence="2" id="KW-1185">Reference proteome</keyword>
<proteinExistence type="predicted"/>
<evidence type="ECO:0000313" key="1">
    <source>
        <dbReference type="EMBL" id="QAR33955.1"/>
    </source>
</evidence>
<evidence type="ECO:0000313" key="2">
    <source>
        <dbReference type="Proteomes" id="UP000287502"/>
    </source>
</evidence>